<gene>
    <name evidence="1" type="ORF">HHL23_02630</name>
</gene>
<dbReference type="AlphaFoldDB" id="A0A7Y0AJY4"/>
<reference evidence="1 2" key="1">
    <citation type="submission" date="2020-04" db="EMBL/GenBank/DDBJ databases">
        <title>Chryseobacterium sp. RP-3-3 sp. nov., isolated from Jeju soil.</title>
        <authorList>
            <person name="Dahal R.H."/>
        </authorList>
    </citation>
    <scope>NUCLEOTIDE SEQUENCE [LARGE SCALE GENOMIC DNA]</scope>
    <source>
        <strain evidence="1 2">RP-3-3</strain>
    </source>
</reference>
<evidence type="ECO:0000313" key="1">
    <source>
        <dbReference type="EMBL" id="NML68696.1"/>
    </source>
</evidence>
<dbReference type="Proteomes" id="UP000544054">
    <property type="component" value="Unassembled WGS sequence"/>
</dbReference>
<keyword evidence="2" id="KW-1185">Reference proteome</keyword>
<organism evidence="1 2">
    <name type="scientific">Chryseobacterium antibioticum</name>
    <dbReference type="NCBI Taxonomy" id="2728847"/>
    <lineage>
        <taxon>Bacteria</taxon>
        <taxon>Pseudomonadati</taxon>
        <taxon>Bacteroidota</taxon>
        <taxon>Flavobacteriia</taxon>
        <taxon>Flavobacteriales</taxon>
        <taxon>Weeksellaceae</taxon>
        <taxon>Chryseobacterium group</taxon>
        <taxon>Chryseobacterium</taxon>
    </lineage>
</organism>
<accession>A0A7Y0AJY4</accession>
<proteinExistence type="predicted"/>
<evidence type="ECO:0000313" key="2">
    <source>
        <dbReference type="Proteomes" id="UP000544054"/>
    </source>
</evidence>
<name>A0A7Y0AJY4_9FLAO</name>
<dbReference type="EMBL" id="JABBGI010000002">
    <property type="protein sequence ID" value="NML68696.1"/>
    <property type="molecule type" value="Genomic_DNA"/>
</dbReference>
<comment type="caution">
    <text evidence="1">The sequence shown here is derived from an EMBL/GenBank/DDBJ whole genome shotgun (WGS) entry which is preliminary data.</text>
</comment>
<dbReference type="RefSeq" id="WP_169233262.1">
    <property type="nucleotide sequence ID" value="NZ_JABBGI010000002.1"/>
</dbReference>
<protein>
    <submittedName>
        <fullName evidence="1">Uncharacterized protein</fullName>
    </submittedName>
</protein>
<sequence>MISVKVEIVIRVKLTLKYWLKKNYCLQTGSYVLDAQVTKVKDGVYHAMLEGKNVVFTFNETSIAINIENPQDKDALHFYCSDGASIAGAYTKITAPLDPSQMDKK</sequence>